<dbReference type="Pfam" id="PF01554">
    <property type="entry name" value="MatE"/>
    <property type="match status" value="2"/>
</dbReference>
<keyword evidence="10 12" id="KW-1133">Transmembrane helix</keyword>
<comment type="caution">
    <text evidence="12">Lacks conserved residue(s) required for the propagation of feature annotation.</text>
</comment>
<feature type="transmembrane region" description="Helical" evidence="12">
    <location>
        <begin position="38"/>
        <end position="62"/>
    </location>
</feature>
<comment type="subcellular location">
    <subcellularLocation>
        <location evidence="1">Membrane</location>
        <topology evidence="1">Multi-pass membrane protein</topology>
    </subcellularLocation>
    <subcellularLocation>
        <location evidence="2">Secreted</location>
    </subcellularLocation>
</comment>
<comment type="similarity">
    <text evidence="4 12">Belongs to the multi antimicrobial extrusion (MATE) (TC 2.A.66.1) family.</text>
</comment>
<feature type="transmembrane region" description="Helical" evidence="12">
    <location>
        <begin position="304"/>
        <end position="324"/>
    </location>
</feature>
<keyword evidence="11 12" id="KW-0472">Membrane</keyword>
<dbReference type="GO" id="GO:0060320">
    <property type="term" value="P:rejection of self pollen"/>
    <property type="evidence" value="ECO:0007669"/>
    <property type="project" value="UniProtKB-KW"/>
</dbReference>
<feature type="transmembrane region" description="Helical" evidence="12">
    <location>
        <begin position="109"/>
        <end position="129"/>
    </location>
</feature>
<keyword evidence="7" id="KW-0964">Secreted</keyword>
<accession>A0A1R3GNV7</accession>
<evidence type="ECO:0000256" key="1">
    <source>
        <dbReference type="ARBA" id="ARBA00004141"/>
    </source>
</evidence>
<dbReference type="GO" id="GO:0016020">
    <property type="term" value="C:membrane"/>
    <property type="evidence" value="ECO:0007669"/>
    <property type="project" value="UniProtKB-SubCell"/>
</dbReference>
<feature type="transmembrane region" description="Helical" evidence="12">
    <location>
        <begin position="210"/>
        <end position="229"/>
    </location>
</feature>
<dbReference type="Pfam" id="PF05938">
    <property type="entry name" value="Self-incomp_S1"/>
    <property type="match status" value="2"/>
</dbReference>
<keyword evidence="6" id="KW-0713">Self-incompatibility</keyword>
<evidence type="ECO:0000256" key="2">
    <source>
        <dbReference type="ARBA" id="ARBA00004613"/>
    </source>
</evidence>
<evidence type="ECO:0000256" key="7">
    <source>
        <dbReference type="ARBA" id="ARBA00022525"/>
    </source>
</evidence>
<dbReference type="GO" id="GO:0005576">
    <property type="term" value="C:extracellular region"/>
    <property type="evidence" value="ECO:0007669"/>
    <property type="project" value="UniProtKB-SubCell"/>
</dbReference>
<dbReference type="InterPro" id="IPR010264">
    <property type="entry name" value="Self-incomp_S1"/>
</dbReference>
<evidence type="ECO:0000256" key="5">
    <source>
        <dbReference type="ARBA" id="ARBA00022448"/>
    </source>
</evidence>
<reference evidence="14" key="1">
    <citation type="submission" date="2013-09" db="EMBL/GenBank/DDBJ databases">
        <title>Corchorus olitorius genome sequencing.</title>
        <authorList>
            <person name="Alam M."/>
            <person name="Haque M.S."/>
            <person name="Islam M.S."/>
            <person name="Emdad E.M."/>
            <person name="Islam M.M."/>
            <person name="Ahmed B."/>
            <person name="Halim A."/>
            <person name="Hossen Q.M.M."/>
            <person name="Hossain M.Z."/>
            <person name="Ahmed R."/>
            <person name="Khan M.M."/>
            <person name="Islam R."/>
            <person name="Rashid M.M."/>
            <person name="Khan S.A."/>
            <person name="Rahman M.S."/>
            <person name="Alam M."/>
            <person name="Yahiya A.S."/>
            <person name="Khan M.S."/>
            <person name="Azam M.S."/>
            <person name="Haque T."/>
            <person name="Lashkar M.Z.H."/>
            <person name="Akhand A.I."/>
            <person name="Morshed G."/>
            <person name="Roy S."/>
            <person name="Uddin K.S."/>
            <person name="Rabeya T."/>
            <person name="Hossain A.S."/>
            <person name="Chowdhury A."/>
            <person name="Snigdha A.R."/>
            <person name="Mortoza M.S."/>
            <person name="Matin S.A."/>
            <person name="Hoque S.M.E."/>
            <person name="Islam M.K."/>
            <person name="Roy D.K."/>
            <person name="Haider R."/>
            <person name="Moosa M.M."/>
            <person name="Elias S.M."/>
            <person name="Hasan A.M."/>
            <person name="Jahan S."/>
            <person name="Shafiuddin M."/>
            <person name="Mahmood N."/>
            <person name="Shommy N.S."/>
        </authorList>
    </citation>
    <scope>NUCLEOTIDE SEQUENCE [LARGE SCALE GENOMIC DNA]</scope>
    <source>
        <strain evidence="14">cv. O-4</strain>
    </source>
</reference>
<evidence type="ECO:0000313" key="13">
    <source>
        <dbReference type="EMBL" id="OMO59742.1"/>
    </source>
</evidence>
<dbReference type="InterPro" id="IPR002528">
    <property type="entry name" value="MATE_fam"/>
</dbReference>
<evidence type="ECO:0000256" key="8">
    <source>
        <dbReference type="ARBA" id="ARBA00022692"/>
    </source>
</evidence>
<evidence type="ECO:0000313" key="14">
    <source>
        <dbReference type="Proteomes" id="UP000187203"/>
    </source>
</evidence>
<dbReference type="PANTHER" id="PTHR11206">
    <property type="entry name" value="MULTIDRUG RESISTANCE PROTEIN"/>
    <property type="match status" value="1"/>
</dbReference>
<dbReference type="AlphaFoldDB" id="A0A1R3GNV7"/>
<evidence type="ECO:0000256" key="4">
    <source>
        <dbReference type="ARBA" id="ARBA00010199"/>
    </source>
</evidence>
<dbReference type="GO" id="GO:0015297">
    <property type="term" value="F:antiporter activity"/>
    <property type="evidence" value="ECO:0007669"/>
    <property type="project" value="InterPro"/>
</dbReference>
<dbReference type="CDD" id="cd13132">
    <property type="entry name" value="MATE_eukaryotic"/>
    <property type="match status" value="1"/>
</dbReference>
<keyword evidence="8 12" id="KW-0812">Transmembrane</keyword>
<feature type="transmembrane region" description="Helical" evidence="12">
    <location>
        <begin position="68"/>
        <end position="88"/>
    </location>
</feature>
<evidence type="ECO:0000256" key="3">
    <source>
        <dbReference type="ARBA" id="ARBA00005581"/>
    </source>
</evidence>
<evidence type="ECO:0000256" key="9">
    <source>
        <dbReference type="ARBA" id="ARBA00022729"/>
    </source>
</evidence>
<gene>
    <name evidence="13" type="ORF">COLO4_34098</name>
</gene>
<organism evidence="13 14">
    <name type="scientific">Corchorus olitorius</name>
    <dbReference type="NCBI Taxonomy" id="93759"/>
    <lineage>
        <taxon>Eukaryota</taxon>
        <taxon>Viridiplantae</taxon>
        <taxon>Streptophyta</taxon>
        <taxon>Embryophyta</taxon>
        <taxon>Tracheophyta</taxon>
        <taxon>Spermatophyta</taxon>
        <taxon>Magnoliopsida</taxon>
        <taxon>eudicotyledons</taxon>
        <taxon>Gunneridae</taxon>
        <taxon>Pentapetalae</taxon>
        <taxon>rosids</taxon>
        <taxon>malvids</taxon>
        <taxon>Malvales</taxon>
        <taxon>Malvaceae</taxon>
        <taxon>Grewioideae</taxon>
        <taxon>Apeibeae</taxon>
        <taxon>Corchorus</taxon>
    </lineage>
</organism>
<sequence>MEESLIGRDEKIERRERRWVSVLIEEAKRLGYLAGPMMAVTITQFLFQVISTMMVGHLGVLALSSSSIAVSLSGVTGFSVLLGMASALETLCGQAYGAQQYRKLGIHTHTAIFCLILVCIPLSILWSNMGKLLVLIGQDPLISQEAGKFITWLIPALFAYAVFQPLVRYFQTQSLITPMLWCSCASLLIHIPLCWVLVFKSGLENVGGALAVSISNWLNVIFLALYMTFSHTCAKTRVPVSMELFKGINEFFRFAIPSAVMICLEWWSYELMVLLSGLLPNPELETSVLSICNDKEVVDYVTTMAPLVCISVILDSLQGVLSGVARGCGWQHIGAYVNLGAFYLCGIPVAATLAFWFQLRGMGLWIGIQSVKKEDILFIKYHIHITNDLPSDLPPGVPYLQLHCKSKTKDLGLRKMLRHEDYKWDTRINYWRTTLFFCNVSWEGKQRYIEAFKAIRDEWRCLKYHHSCMWSVREDGIYFSNNNSTWRNAYPWPVLAPARFALMISSLLASEVERPFAMSNQDRGPREWFHFNKEALWVNLIHWLGKGILRRKSGLSGLVVVAQHGCGKKEHFASSSSPRGPPAGYVPLELRSFLSEPWMLTNNFGVLSGEDKGLMDIPEGFGRNYRAGMSDFYPGVASKESLSFINPLAIAREHNNLNGLLCIRSIRMKNEEDLLFINYHIHITNDLPTYVPPKIPFLDLHCKSKTRDLGEKKLVAASIGTSWLSRPPETKIVAGIIITLACGRSGGMGFILAKIILLGNYHIHGLLQRKVHVQISNDIGQGTDLTVHCKSKDSDLGNQVISYQGTWEFHFRPNFWCTTQYYCSMAWKNKFQWFDIFVYDRDYMHCHVCKWSIKPDGPCRFNYDTSKFDTCFKWNDP</sequence>
<feature type="transmembrane region" description="Helical" evidence="12">
    <location>
        <begin position="149"/>
        <end position="167"/>
    </location>
</feature>
<evidence type="ECO:0000256" key="6">
    <source>
        <dbReference type="ARBA" id="ARBA00022471"/>
    </source>
</evidence>
<evidence type="ECO:0000256" key="12">
    <source>
        <dbReference type="RuleBase" id="RU004914"/>
    </source>
</evidence>
<name>A0A1R3GNV7_9ROSI</name>
<feature type="transmembrane region" description="Helical" evidence="12">
    <location>
        <begin position="250"/>
        <end position="269"/>
    </location>
</feature>
<dbReference type="GO" id="GO:1990961">
    <property type="term" value="P:xenobiotic detoxification by transmembrane export across the plasma membrane"/>
    <property type="evidence" value="ECO:0007669"/>
    <property type="project" value="InterPro"/>
</dbReference>
<dbReference type="EMBL" id="AWUE01022071">
    <property type="protein sequence ID" value="OMO59742.1"/>
    <property type="molecule type" value="Genomic_DNA"/>
</dbReference>
<proteinExistence type="inferred from homology"/>
<keyword evidence="5" id="KW-0813">Transport</keyword>
<dbReference type="STRING" id="93759.A0A1R3GNV7"/>
<protein>
    <recommendedName>
        <fullName evidence="12">Protein DETOXIFICATION</fullName>
    </recommendedName>
    <alternativeName>
        <fullName evidence="12">Multidrug and toxic compound extrusion protein</fullName>
    </alternativeName>
</protein>
<dbReference type="OrthoDB" id="2126698at2759"/>
<evidence type="ECO:0000256" key="11">
    <source>
        <dbReference type="ARBA" id="ARBA00023136"/>
    </source>
</evidence>
<feature type="transmembrane region" description="Helical" evidence="12">
    <location>
        <begin position="179"/>
        <end position="198"/>
    </location>
</feature>
<dbReference type="GO" id="GO:0042910">
    <property type="term" value="F:xenobiotic transmembrane transporter activity"/>
    <property type="evidence" value="ECO:0007669"/>
    <property type="project" value="InterPro"/>
</dbReference>
<comment type="similarity">
    <text evidence="3">Belongs to the plant self-incompatibility (S1) protein family.</text>
</comment>
<evidence type="ECO:0000256" key="10">
    <source>
        <dbReference type="ARBA" id="ARBA00022989"/>
    </source>
</evidence>
<dbReference type="Proteomes" id="UP000187203">
    <property type="component" value="Unassembled WGS sequence"/>
</dbReference>
<keyword evidence="14" id="KW-1185">Reference proteome</keyword>
<dbReference type="InterPro" id="IPR045069">
    <property type="entry name" value="MATE_euk"/>
</dbReference>
<comment type="caution">
    <text evidence="13">The sequence shown here is derived from an EMBL/GenBank/DDBJ whole genome shotgun (WGS) entry which is preliminary data.</text>
</comment>
<keyword evidence="9" id="KW-0732">Signal</keyword>
<feature type="transmembrane region" description="Helical" evidence="12">
    <location>
        <begin position="336"/>
        <end position="357"/>
    </location>
</feature>